<evidence type="ECO:0000256" key="2">
    <source>
        <dbReference type="ARBA" id="ARBA00006058"/>
    </source>
</evidence>
<dbReference type="GO" id="GO:0016020">
    <property type="term" value="C:membrane"/>
    <property type="evidence" value="ECO:0007669"/>
    <property type="project" value="UniProtKB-SubCell"/>
</dbReference>
<evidence type="ECO:0000256" key="4">
    <source>
        <dbReference type="ARBA" id="ARBA00022989"/>
    </source>
</evidence>
<keyword evidence="8" id="KW-0732">Signal</keyword>
<dbReference type="PANTHER" id="PTHR11238:SF9">
    <property type="entry name" value="PROMININ, ISOFORM D"/>
    <property type="match status" value="1"/>
</dbReference>
<comment type="similarity">
    <text evidence="2">Belongs to the prominin family.</text>
</comment>
<reference evidence="9" key="1">
    <citation type="submission" date="2020-05" db="UniProtKB">
        <authorList>
            <consortium name="EnsemblMetazoa"/>
        </authorList>
    </citation>
    <scope>IDENTIFICATION</scope>
    <source>
        <strain evidence="9">Jacobina</strain>
    </source>
</reference>
<feature type="chain" id="PRO_5008406992" evidence="8">
    <location>
        <begin position="21"/>
        <end position="804"/>
    </location>
</feature>
<dbReference type="AlphaFoldDB" id="A0A1B0ESV7"/>
<keyword evidence="4 7" id="KW-1133">Transmembrane helix</keyword>
<evidence type="ECO:0000256" key="5">
    <source>
        <dbReference type="ARBA" id="ARBA00023136"/>
    </source>
</evidence>
<feature type="transmembrane region" description="Helical" evidence="7">
    <location>
        <begin position="392"/>
        <end position="418"/>
    </location>
</feature>
<evidence type="ECO:0000256" key="3">
    <source>
        <dbReference type="ARBA" id="ARBA00022692"/>
    </source>
</evidence>
<evidence type="ECO:0000256" key="6">
    <source>
        <dbReference type="ARBA" id="ARBA00023180"/>
    </source>
</evidence>
<dbReference type="PANTHER" id="PTHR11238">
    <property type="entry name" value="PROMININ ISOFORM D-RELATED"/>
    <property type="match status" value="1"/>
</dbReference>
<comment type="subcellular location">
    <subcellularLocation>
        <location evidence="1">Membrane</location>
        <topology evidence="1">Multi-pass membrane protein</topology>
    </subcellularLocation>
</comment>
<evidence type="ECO:0000256" key="1">
    <source>
        <dbReference type="ARBA" id="ARBA00004141"/>
    </source>
</evidence>
<evidence type="ECO:0000256" key="8">
    <source>
        <dbReference type="SAM" id="SignalP"/>
    </source>
</evidence>
<keyword evidence="3 7" id="KW-0812">Transmembrane</keyword>
<evidence type="ECO:0000313" key="9">
    <source>
        <dbReference type="EnsemblMetazoa" id="LLOJ001502-PA"/>
    </source>
</evidence>
<keyword evidence="5 7" id="KW-0472">Membrane</keyword>
<dbReference type="EMBL" id="AJWK01005227">
    <property type="status" value="NOT_ANNOTATED_CDS"/>
    <property type="molecule type" value="Genomic_DNA"/>
</dbReference>
<evidence type="ECO:0000256" key="7">
    <source>
        <dbReference type="SAM" id="Phobius"/>
    </source>
</evidence>
<dbReference type="Pfam" id="PF05478">
    <property type="entry name" value="Prominin"/>
    <property type="match status" value="1"/>
</dbReference>
<dbReference type="InterPro" id="IPR008795">
    <property type="entry name" value="Prominin"/>
</dbReference>
<accession>A0A1B0ESV7</accession>
<dbReference type="VEuPathDB" id="VectorBase:LLOJ001502"/>
<organism evidence="9 10">
    <name type="scientific">Lutzomyia longipalpis</name>
    <name type="common">Sand fly</name>
    <dbReference type="NCBI Taxonomy" id="7200"/>
    <lineage>
        <taxon>Eukaryota</taxon>
        <taxon>Metazoa</taxon>
        <taxon>Ecdysozoa</taxon>
        <taxon>Arthropoda</taxon>
        <taxon>Hexapoda</taxon>
        <taxon>Insecta</taxon>
        <taxon>Pterygota</taxon>
        <taxon>Neoptera</taxon>
        <taxon>Endopterygota</taxon>
        <taxon>Diptera</taxon>
        <taxon>Nematocera</taxon>
        <taxon>Psychodoidea</taxon>
        <taxon>Psychodidae</taxon>
        <taxon>Lutzomyia</taxon>
        <taxon>Lutzomyia</taxon>
    </lineage>
</organism>
<proteinExistence type="inferred from homology"/>
<dbReference type="EnsemblMetazoa" id="LLOJ001502-RA">
    <property type="protein sequence ID" value="LLOJ001502-PA"/>
    <property type="gene ID" value="LLOJ001502"/>
</dbReference>
<keyword evidence="10" id="KW-1185">Reference proteome</keyword>
<protein>
    <submittedName>
        <fullName evidence="9">Uncharacterized protein</fullName>
    </submittedName>
</protein>
<keyword evidence="6" id="KW-0325">Glycoprotein</keyword>
<evidence type="ECO:0000313" key="10">
    <source>
        <dbReference type="Proteomes" id="UP000092461"/>
    </source>
</evidence>
<sequence>MGVFFLVALIPMSILMIWSCDRKPSSVSSCNSQTESDDTTIASSMVEGATTPSPRIALMTIDESLENDLNYRKRILVGILHCLLSLLLACIVTMFITNEHAATTFEKAPSLVRISLQDAEMFIKDTFSQITYQTHVALLNSTDTIKFDLAHIDTLLGEPIRQEIAQQSGIELALDALLNLCALNLELLRRVHMLQKSVSRAIIVSSDAATRVEDLQFQLSILQQQCLSRDRPLCDTLRLQGFDESGFLKTLYDLQRDPALLRMMSLGEVELDSRWLNLSQEVASVRANFFGYPLKIFEETENARSVVEKNLMEIREADQWFRRESGYIARNLVDEVDHLWTRIVPVFDEMQIAGRLLWIFGLCCSITALLVTLLICSSLSCTCCEAEEKAGVALLGGTSLTAICSFSLSFFGVMMLLLGGHGEVFICKSLADSSNYTLMERLLNKPGLLLATEPQIGIIGDTLNHVARKNTTITTTLAEAIGKCGQNASTYDTFQLDSILGVSKILSLDNYSTLAEAVETITATEGDFLTLTSSLGQILHVITNESHVNLTRYRLQLSQATPERDLKIFIDQMQRVSLQIRDVATSSRMTTLGSRAKRLEVSVMQFLEQLRAELLYLLTALELQKDPWQKQLNHSLNLLKASQEVINEEASDVCKKHTDAYRMRLKNHLESTKKNILTTLNSQEISCSPLFAIFAANRDFFCYHLIDPLNGLWFATFCCILLWAIITPLNMSLINIFRRLRKARKLRHTNSHQYGAPSDIQIISEQSNWGALTRRNDVDDIDRVPPTQFFVIFSDDDRSAEILI</sequence>
<feature type="transmembrane region" description="Helical" evidence="7">
    <location>
        <begin position="75"/>
        <end position="97"/>
    </location>
</feature>
<dbReference type="VEuPathDB" id="VectorBase:LLONM1_012031"/>
<feature type="transmembrane region" description="Helical" evidence="7">
    <location>
        <begin position="356"/>
        <end position="380"/>
    </location>
</feature>
<feature type="transmembrane region" description="Helical" evidence="7">
    <location>
        <begin position="712"/>
        <end position="737"/>
    </location>
</feature>
<feature type="signal peptide" evidence="8">
    <location>
        <begin position="1"/>
        <end position="20"/>
    </location>
</feature>
<dbReference type="Proteomes" id="UP000092461">
    <property type="component" value="Unassembled WGS sequence"/>
</dbReference>
<name>A0A1B0ESV7_LUTLO</name>